<evidence type="ECO:0000313" key="1">
    <source>
        <dbReference type="EMBL" id="GBP08085.1"/>
    </source>
</evidence>
<sequence>MRTFREVSAYAAKANAEQSVGFPEQLSETDFSLPHAVRVRLSSRPKCRHRRTQRVAVLGCARWLREERRELTWHRRLLAASVYIAAVKYDHYLI</sequence>
<accession>A0A4C1T1N4</accession>
<dbReference type="EMBL" id="BGZK01004279">
    <property type="protein sequence ID" value="GBP08085.1"/>
    <property type="molecule type" value="Genomic_DNA"/>
</dbReference>
<dbReference type="Proteomes" id="UP000299102">
    <property type="component" value="Unassembled WGS sequence"/>
</dbReference>
<organism evidence="1 2">
    <name type="scientific">Eumeta variegata</name>
    <name type="common">Bagworm moth</name>
    <name type="synonym">Eumeta japonica</name>
    <dbReference type="NCBI Taxonomy" id="151549"/>
    <lineage>
        <taxon>Eukaryota</taxon>
        <taxon>Metazoa</taxon>
        <taxon>Ecdysozoa</taxon>
        <taxon>Arthropoda</taxon>
        <taxon>Hexapoda</taxon>
        <taxon>Insecta</taxon>
        <taxon>Pterygota</taxon>
        <taxon>Neoptera</taxon>
        <taxon>Endopterygota</taxon>
        <taxon>Lepidoptera</taxon>
        <taxon>Glossata</taxon>
        <taxon>Ditrysia</taxon>
        <taxon>Tineoidea</taxon>
        <taxon>Psychidae</taxon>
        <taxon>Oiketicinae</taxon>
        <taxon>Eumeta</taxon>
    </lineage>
</organism>
<protein>
    <submittedName>
        <fullName evidence="1">Uncharacterized protein</fullName>
    </submittedName>
</protein>
<keyword evidence="2" id="KW-1185">Reference proteome</keyword>
<gene>
    <name evidence="1" type="ORF">EVAR_72530_1</name>
</gene>
<proteinExistence type="predicted"/>
<reference evidence="1 2" key="1">
    <citation type="journal article" date="2019" name="Commun. Biol.">
        <title>The bagworm genome reveals a unique fibroin gene that provides high tensile strength.</title>
        <authorList>
            <person name="Kono N."/>
            <person name="Nakamura H."/>
            <person name="Ohtoshi R."/>
            <person name="Tomita M."/>
            <person name="Numata K."/>
            <person name="Arakawa K."/>
        </authorList>
    </citation>
    <scope>NUCLEOTIDE SEQUENCE [LARGE SCALE GENOMIC DNA]</scope>
</reference>
<comment type="caution">
    <text evidence="1">The sequence shown here is derived from an EMBL/GenBank/DDBJ whole genome shotgun (WGS) entry which is preliminary data.</text>
</comment>
<evidence type="ECO:0000313" key="2">
    <source>
        <dbReference type="Proteomes" id="UP000299102"/>
    </source>
</evidence>
<name>A0A4C1T1N4_EUMVA</name>
<dbReference type="AlphaFoldDB" id="A0A4C1T1N4"/>